<dbReference type="Gene3D" id="3.40.50.300">
    <property type="entry name" value="P-loop containing nucleotide triphosphate hydrolases"/>
    <property type="match status" value="1"/>
</dbReference>
<dbReference type="InterPro" id="IPR005702">
    <property type="entry name" value="Wzc-like_C"/>
</dbReference>
<keyword evidence="11" id="KW-1185">Reference proteome</keyword>
<protein>
    <recommendedName>
        <fullName evidence="2">non-specific protein-tyrosine kinase</fullName>
        <ecNumber evidence="2">2.7.10.2</ecNumber>
    </recommendedName>
</protein>
<dbReference type="Proteomes" id="UP000494120">
    <property type="component" value="Unassembled WGS sequence"/>
</dbReference>
<gene>
    <name evidence="10" type="ORF">BLA17378_01901</name>
</gene>
<dbReference type="EC" id="2.7.10.2" evidence="2"/>
<keyword evidence="5 10" id="KW-0418">Kinase</keyword>
<organism evidence="10 11">
    <name type="scientific">Burkholderia aenigmatica</name>
    <dbReference type="NCBI Taxonomy" id="2015348"/>
    <lineage>
        <taxon>Bacteria</taxon>
        <taxon>Pseudomonadati</taxon>
        <taxon>Pseudomonadota</taxon>
        <taxon>Betaproteobacteria</taxon>
        <taxon>Burkholderiales</taxon>
        <taxon>Burkholderiaceae</taxon>
        <taxon>Burkholderia</taxon>
        <taxon>Burkholderia cepacia complex</taxon>
    </lineage>
</organism>
<dbReference type="SUPFAM" id="SSF52540">
    <property type="entry name" value="P-loop containing nucleoside triphosphate hydrolases"/>
    <property type="match status" value="1"/>
</dbReference>
<evidence type="ECO:0000256" key="2">
    <source>
        <dbReference type="ARBA" id="ARBA00011903"/>
    </source>
</evidence>
<dbReference type="PANTHER" id="PTHR32309:SF13">
    <property type="entry name" value="FERRIC ENTEROBACTIN TRANSPORT PROTEIN FEPE"/>
    <property type="match status" value="1"/>
</dbReference>
<evidence type="ECO:0000313" key="11">
    <source>
        <dbReference type="Proteomes" id="UP000494120"/>
    </source>
</evidence>
<dbReference type="NCBIfam" id="TIGR01007">
    <property type="entry name" value="eps_fam"/>
    <property type="match status" value="1"/>
</dbReference>
<comment type="caution">
    <text evidence="10">The sequence shown here is derived from an EMBL/GenBank/DDBJ whole genome shotgun (WGS) entry which is preliminary data.</text>
</comment>
<evidence type="ECO:0000256" key="7">
    <source>
        <dbReference type="ARBA" id="ARBA00023137"/>
    </source>
</evidence>
<keyword evidence="4" id="KW-0547">Nucleotide-binding</keyword>
<keyword evidence="3" id="KW-0808">Transferase</keyword>
<evidence type="ECO:0000256" key="1">
    <source>
        <dbReference type="ARBA" id="ARBA00007316"/>
    </source>
</evidence>
<evidence type="ECO:0000256" key="5">
    <source>
        <dbReference type="ARBA" id="ARBA00022777"/>
    </source>
</evidence>
<dbReference type="InterPro" id="IPR050445">
    <property type="entry name" value="Bact_polysacc_biosynth/exp"/>
</dbReference>
<dbReference type="Pfam" id="PF13614">
    <property type="entry name" value="AAA_31"/>
    <property type="match status" value="1"/>
</dbReference>
<evidence type="ECO:0000256" key="4">
    <source>
        <dbReference type="ARBA" id="ARBA00022741"/>
    </source>
</evidence>
<evidence type="ECO:0000256" key="6">
    <source>
        <dbReference type="ARBA" id="ARBA00022840"/>
    </source>
</evidence>
<keyword evidence="7" id="KW-0829">Tyrosine-protein kinase</keyword>
<dbReference type="InterPro" id="IPR027417">
    <property type="entry name" value="P-loop_NTPase"/>
</dbReference>
<evidence type="ECO:0000256" key="3">
    <source>
        <dbReference type="ARBA" id="ARBA00022679"/>
    </source>
</evidence>
<dbReference type="PANTHER" id="PTHR32309">
    <property type="entry name" value="TYROSINE-PROTEIN KINASE"/>
    <property type="match status" value="1"/>
</dbReference>
<accession>A0ABY6XSQ6</accession>
<evidence type="ECO:0000259" key="9">
    <source>
        <dbReference type="Pfam" id="PF13614"/>
    </source>
</evidence>
<evidence type="ECO:0000313" key="10">
    <source>
        <dbReference type="EMBL" id="VWC58281.1"/>
    </source>
</evidence>
<comment type="similarity">
    <text evidence="1">Belongs to the CpsD/CapB family.</text>
</comment>
<proteinExistence type="inferred from homology"/>
<keyword evidence="6" id="KW-0067">ATP-binding</keyword>
<dbReference type="InterPro" id="IPR025669">
    <property type="entry name" value="AAA_dom"/>
</dbReference>
<comment type="catalytic activity">
    <reaction evidence="8">
        <text>L-tyrosyl-[protein] + ATP = O-phospho-L-tyrosyl-[protein] + ADP + H(+)</text>
        <dbReference type="Rhea" id="RHEA:10596"/>
        <dbReference type="Rhea" id="RHEA-COMP:10136"/>
        <dbReference type="Rhea" id="RHEA-COMP:20101"/>
        <dbReference type="ChEBI" id="CHEBI:15378"/>
        <dbReference type="ChEBI" id="CHEBI:30616"/>
        <dbReference type="ChEBI" id="CHEBI:46858"/>
        <dbReference type="ChEBI" id="CHEBI:61978"/>
        <dbReference type="ChEBI" id="CHEBI:456216"/>
        <dbReference type="EC" id="2.7.10.2"/>
    </reaction>
</comment>
<dbReference type="CDD" id="cd05387">
    <property type="entry name" value="BY-kinase"/>
    <property type="match status" value="1"/>
</dbReference>
<reference evidence="10 11" key="1">
    <citation type="submission" date="2019-09" db="EMBL/GenBank/DDBJ databases">
        <authorList>
            <person name="Depoorter E."/>
        </authorList>
    </citation>
    <scope>NUCLEOTIDE SEQUENCE [LARGE SCALE GENOMIC DNA]</scope>
    <source>
        <strain evidence="10 11">R-17378</strain>
    </source>
</reference>
<evidence type="ECO:0000256" key="8">
    <source>
        <dbReference type="ARBA" id="ARBA00051245"/>
    </source>
</evidence>
<name>A0ABY6XSQ6_9BURK</name>
<dbReference type="GO" id="GO:0016301">
    <property type="term" value="F:kinase activity"/>
    <property type="evidence" value="ECO:0007669"/>
    <property type="project" value="UniProtKB-KW"/>
</dbReference>
<dbReference type="EMBL" id="CABVQG010000005">
    <property type="protein sequence ID" value="VWC58281.1"/>
    <property type="molecule type" value="Genomic_DNA"/>
</dbReference>
<feature type="domain" description="AAA" evidence="9">
    <location>
        <begin position="115"/>
        <end position="233"/>
    </location>
</feature>
<sequence length="324" mass="34540">MRPKRPFVIAAAALIGLAFGIALAFARDFLFGGVRHADDIERHLDIDVYATIPDSAAQRQMVRRITQHAPGPNLLSARHPHDPAVESLRSLRTALRFAMQGARNNVLLLTGPAPGAGKSFVAANFAALLAANGERVLLVDGDLRKGHLHDSFGVPRERGFTELLSGTVAPADVTHRDVVPHLDFIPTGAVPAHPSELLADARVAALLDTLSARYDVVVIDAAPILAVTDAVMLGRHAGTVLLAARAASTRVAELGEAVRRLAHNGVAASGVLLNGVDPHIGRYGSRYGAYRYTQYRYAPSRCSLASSIGRTLRALVSRHRGGPR</sequence>